<dbReference type="InterPro" id="IPR017441">
    <property type="entry name" value="Protein_kinase_ATP_BS"/>
</dbReference>
<proteinExistence type="predicted"/>
<comment type="caution">
    <text evidence="3">The sequence shown here is derived from an EMBL/GenBank/DDBJ whole genome shotgun (WGS) entry which is preliminary data.</text>
</comment>
<dbReference type="GO" id="GO:0005524">
    <property type="term" value="F:ATP binding"/>
    <property type="evidence" value="ECO:0007669"/>
    <property type="project" value="UniProtKB-UniRule"/>
</dbReference>
<gene>
    <name evidence="3" type="ORF">RFULGI_LOCUS11341</name>
</gene>
<dbReference type="GO" id="GO:0004672">
    <property type="term" value="F:protein kinase activity"/>
    <property type="evidence" value="ECO:0007669"/>
    <property type="project" value="InterPro"/>
</dbReference>
<evidence type="ECO:0000259" key="2">
    <source>
        <dbReference type="PROSITE" id="PS50011"/>
    </source>
</evidence>
<feature type="domain" description="Protein kinase" evidence="2">
    <location>
        <begin position="33"/>
        <end position="75"/>
    </location>
</feature>
<feature type="binding site" evidence="1">
    <location>
        <position position="60"/>
    </location>
    <ligand>
        <name>ATP</name>
        <dbReference type="ChEBI" id="CHEBI:30616"/>
    </ligand>
</feature>
<keyword evidence="4" id="KW-1185">Reference proteome</keyword>
<dbReference type="PROSITE" id="PS50011">
    <property type="entry name" value="PROTEIN_KINASE_DOM"/>
    <property type="match status" value="1"/>
</dbReference>
<reference evidence="3" key="1">
    <citation type="submission" date="2021-06" db="EMBL/GenBank/DDBJ databases">
        <authorList>
            <person name="Kallberg Y."/>
            <person name="Tangrot J."/>
            <person name="Rosling A."/>
        </authorList>
    </citation>
    <scope>NUCLEOTIDE SEQUENCE</scope>
    <source>
        <strain evidence="3">IN212</strain>
    </source>
</reference>
<name>A0A9N9I3V4_9GLOM</name>
<organism evidence="3 4">
    <name type="scientific">Racocetra fulgida</name>
    <dbReference type="NCBI Taxonomy" id="60492"/>
    <lineage>
        <taxon>Eukaryota</taxon>
        <taxon>Fungi</taxon>
        <taxon>Fungi incertae sedis</taxon>
        <taxon>Mucoromycota</taxon>
        <taxon>Glomeromycotina</taxon>
        <taxon>Glomeromycetes</taxon>
        <taxon>Diversisporales</taxon>
        <taxon>Gigasporaceae</taxon>
        <taxon>Racocetra</taxon>
    </lineage>
</organism>
<dbReference type="PROSITE" id="PS00107">
    <property type="entry name" value="PROTEIN_KINASE_ATP"/>
    <property type="match status" value="1"/>
</dbReference>
<protein>
    <submittedName>
        <fullName evidence="3">7236_t:CDS:1</fullName>
    </submittedName>
</protein>
<dbReference type="SUPFAM" id="SSF56112">
    <property type="entry name" value="Protein kinase-like (PK-like)"/>
    <property type="match status" value="1"/>
</dbReference>
<keyword evidence="1" id="KW-0067">ATP-binding</keyword>
<evidence type="ECO:0000313" key="3">
    <source>
        <dbReference type="EMBL" id="CAG8719248.1"/>
    </source>
</evidence>
<keyword evidence="1" id="KW-0547">Nucleotide-binding</keyword>
<sequence>MSNDWPKICGKYTKWLEDEVANGNIHLFDYSLFSDIDAIGRGGFGYIYSADYNGEKVALKNLQTKEATKEFVNEF</sequence>
<accession>A0A9N9I3V4</accession>
<dbReference type="Proteomes" id="UP000789396">
    <property type="component" value="Unassembled WGS sequence"/>
</dbReference>
<evidence type="ECO:0000256" key="1">
    <source>
        <dbReference type="PROSITE-ProRule" id="PRU10141"/>
    </source>
</evidence>
<dbReference type="InterPro" id="IPR000719">
    <property type="entry name" value="Prot_kinase_dom"/>
</dbReference>
<dbReference type="AlphaFoldDB" id="A0A9N9I3V4"/>
<dbReference type="OrthoDB" id="2348436at2759"/>
<dbReference type="InterPro" id="IPR011009">
    <property type="entry name" value="Kinase-like_dom_sf"/>
</dbReference>
<evidence type="ECO:0000313" key="4">
    <source>
        <dbReference type="Proteomes" id="UP000789396"/>
    </source>
</evidence>
<dbReference type="EMBL" id="CAJVPZ010024483">
    <property type="protein sequence ID" value="CAG8719248.1"/>
    <property type="molecule type" value="Genomic_DNA"/>
</dbReference>
<dbReference type="Gene3D" id="3.30.200.20">
    <property type="entry name" value="Phosphorylase Kinase, domain 1"/>
    <property type="match status" value="1"/>
</dbReference>